<dbReference type="InterPro" id="IPR029010">
    <property type="entry name" value="ThuA-like"/>
</dbReference>
<dbReference type="AlphaFoldDB" id="A0AAU7D8M7"/>
<protein>
    <submittedName>
        <fullName evidence="3">ThuA domain-containing protein</fullName>
    </submittedName>
</protein>
<reference evidence="3" key="1">
    <citation type="submission" date="2023-03" db="EMBL/GenBank/DDBJ databases">
        <title>Edaphobacter sp.</title>
        <authorList>
            <person name="Huber K.J."/>
            <person name="Papendorf J."/>
            <person name="Pilke C."/>
            <person name="Bunk B."/>
            <person name="Sproeer C."/>
            <person name="Pester M."/>
        </authorList>
    </citation>
    <scope>NUCLEOTIDE SEQUENCE</scope>
    <source>
        <strain evidence="2">DSM 109919</strain>
        <strain evidence="3">DSM 109920</strain>
    </source>
</reference>
<dbReference type="SUPFAM" id="SSF52317">
    <property type="entry name" value="Class I glutamine amidotransferase-like"/>
    <property type="match status" value="2"/>
</dbReference>
<dbReference type="EMBL" id="CP121195">
    <property type="protein sequence ID" value="XBH13578.1"/>
    <property type="molecule type" value="Genomic_DNA"/>
</dbReference>
<dbReference type="Pfam" id="PF06283">
    <property type="entry name" value="ThuA"/>
    <property type="match status" value="2"/>
</dbReference>
<accession>A0AAU7CZ16</accession>
<dbReference type="InterPro" id="IPR029062">
    <property type="entry name" value="Class_I_gatase-like"/>
</dbReference>
<organism evidence="3">
    <name type="scientific">Edaphobacter paludis</name>
    <dbReference type="NCBI Taxonomy" id="3035702"/>
    <lineage>
        <taxon>Bacteria</taxon>
        <taxon>Pseudomonadati</taxon>
        <taxon>Acidobacteriota</taxon>
        <taxon>Terriglobia</taxon>
        <taxon>Terriglobales</taxon>
        <taxon>Acidobacteriaceae</taxon>
        <taxon>Edaphobacter</taxon>
    </lineage>
</organism>
<dbReference type="SUPFAM" id="SSF47473">
    <property type="entry name" value="EF-hand"/>
    <property type="match status" value="1"/>
</dbReference>
<dbReference type="EMBL" id="CP121194">
    <property type="protein sequence ID" value="XBH10142.1"/>
    <property type="molecule type" value="Genomic_DNA"/>
</dbReference>
<dbReference type="InterPro" id="IPR002048">
    <property type="entry name" value="EF_hand_dom"/>
</dbReference>
<gene>
    <name evidence="2" type="ORF">P4G45_00025</name>
    <name evidence="3" type="ORF">P8936_00025</name>
</gene>
<accession>A0AAU7D8M7</accession>
<dbReference type="InterPro" id="IPR011992">
    <property type="entry name" value="EF-hand-dom_pair"/>
</dbReference>
<dbReference type="GO" id="GO:0005509">
    <property type="term" value="F:calcium ion binding"/>
    <property type="evidence" value="ECO:0007669"/>
    <property type="project" value="InterPro"/>
</dbReference>
<dbReference type="Gene3D" id="1.10.238.10">
    <property type="entry name" value="EF-hand"/>
    <property type="match status" value="1"/>
</dbReference>
<dbReference type="RefSeq" id="WP_348267647.1">
    <property type="nucleotide sequence ID" value="NZ_CP121194.1"/>
</dbReference>
<proteinExistence type="predicted"/>
<evidence type="ECO:0000313" key="2">
    <source>
        <dbReference type="EMBL" id="XBH10142.1"/>
    </source>
</evidence>
<dbReference type="PANTHER" id="PTHR40469:SF2">
    <property type="entry name" value="GALACTOSE-BINDING DOMAIN-LIKE SUPERFAMILY PROTEIN"/>
    <property type="match status" value="1"/>
</dbReference>
<dbReference type="KEGG" id="epl:P4G45_00025"/>
<evidence type="ECO:0000259" key="1">
    <source>
        <dbReference type="PROSITE" id="PS50222"/>
    </source>
</evidence>
<evidence type="ECO:0000313" key="3">
    <source>
        <dbReference type="EMBL" id="XBH13578.1"/>
    </source>
</evidence>
<dbReference type="PROSITE" id="PS50222">
    <property type="entry name" value="EF_HAND_2"/>
    <property type="match status" value="1"/>
</dbReference>
<dbReference type="PANTHER" id="PTHR40469">
    <property type="entry name" value="SECRETED GLYCOSYL HYDROLASE"/>
    <property type="match status" value="1"/>
</dbReference>
<name>A0AAU7D8M7_9BACT</name>
<feature type="domain" description="EF-hand" evidence="1">
    <location>
        <begin position="286"/>
        <end position="321"/>
    </location>
</feature>
<dbReference type="Gene3D" id="3.40.50.880">
    <property type="match status" value="2"/>
</dbReference>
<sequence length="479" mass="51897">MRQTRFIATTCISTGAAVLLAFGIADLRAQAPRGGQTAQALFAALDTHKDGTLTRPELESGFNSWFTAWDDTNSRTLTQSQILAGISKLLPAPPAVKPGQANTFNPAGNSTPIPVSQAAVDAMMAALPTTPGSKPIHERRVLVLAHTGAGGFVHASIPLAAKAVEALGNRGGLWTTTVSYDAADINTDNLKKYDAIFLDSTTACFLDDPNPAVTAARRAAFLDFVRGGKGVAAIHAATDSYHTDCLASEAAAKNGSTGRNLGALVLASRLVTAADKDNDETVSRQEWAALADDWFQKLDTGNTGKVTRADFVAHFNSLLPPPDMRRLHLESKPVLQWPEFNKLIGGYFKFHWPDPQLITVKIDDPNSPLTAMFHGKEFEIHDETYTFEQESFSRKNVHVLTSIDYGKMSAADKAKEVNPRTDADYALSYIRREGKGRVFYEGHGHSDRVYAMTPMLEHIRAGIQYALGDLKADDSPSVK</sequence>